<evidence type="ECO:0000256" key="2">
    <source>
        <dbReference type="ARBA" id="ARBA00004496"/>
    </source>
</evidence>
<gene>
    <name evidence="10" type="ORF">PPYR_12311</name>
</gene>
<evidence type="ECO:0000256" key="6">
    <source>
        <dbReference type="ARBA" id="ARBA00022679"/>
    </source>
</evidence>
<keyword evidence="11" id="KW-1185">Reference proteome</keyword>
<comment type="similarity">
    <text evidence="9">Belongs to the methyltransferase superfamily. METTL18 family.</text>
</comment>
<dbReference type="FunCoup" id="A0A5N4ADS0">
    <property type="interactions" value="2236"/>
</dbReference>
<dbReference type="InParanoid" id="A0A5N4ADS0"/>
<evidence type="ECO:0000256" key="5">
    <source>
        <dbReference type="ARBA" id="ARBA00022603"/>
    </source>
</evidence>
<accession>A0A5N4ADS0</accession>
<keyword evidence="8" id="KW-0539">Nucleus</keyword>
<dbReference type="Proteomes" id="UP000327044">
    <property type="component" value="Unassembled WGS sequence"/>
</dbReference>
<reference evidence="10 11" key="1">
    <citation type="journal article" date="2018" name="Elife">
        <title>Firefly genomes illuminate parallel origins of bioluminescence in beetles.</title>
        <authorList>
            <person name="Fallon T.R."/>
            <person name="Lower S.E."/>
            <person name="Chang C.H."/>
            <person name="Bessho-Uehara M."/>
            <person name="Martin G.J."/>
            <person name="Bewick A.J."/>
            <person name="Behringer M."/>
            <person name="Debat H.J."/>
            <person name="Wong I."/>
            <person name="Day J.C."/>
            <person name="Suvorov A."/>
            <person name="Silva C.J."/>
            <person name="Stanger-Hall K.F."/>
            <person name="Hall D.W."/>
            <person name="Schmitz R.J."/>
            <person name="Nelson D.R."/>
            <person name="Lewis S.M."/>
            <person name="Shigenobu S."/>
            <person name="Bybee S.M."/>
            <person name="Larracuente A.M."/>
            <person name="Oba Y."/>
            <person name="Weng J.K."/>
        </authorList>
    </citation>
    <scope>NUCLEOTIDE SEQUENCE [LARGE SCALE GENOMIC DNA]</scope>
    <source>
        <strain evidence="10">1611_PpyrPB1</strain>
        <tissue evidence="10">Whole body</tissue>
    </source>
</reference>
<dbReference type="GO" id="GO:0032259">
    <property type="term" value="P:methylation"/>
    <property type="evidence" value="ECO:0007669"/>
    <property type="project" value="UniProtKB-KW"/>
</dbReference>
<evidence type="ECO:0000256" key="4">
    <source>
        <dbReference type="ARBA" id="ARBA00022490"/>
    </source>
</evidence>
<dbReference type="PANTHER" id="PTHR14614">
    <property type="entry name" value="HEPATOCELLULAR CARCINOMA-ASSOCIATED ANTIGEN"/>
    <property type="match status" value="1"/>
</dbReference>
<dbReference type="SUPFAM" id="SSF53335">
    <property type="entry name" value="S-adenosyl-L-methionine-dependent methyltransferases"/>
    <property type="match status" value="1"/>
</dbReference>
<evidence type="ECO:0000256" key="8">
    <source>
        <dbReference type="ARBA" id="ARBA00023242"/>
    </source>
</evidence>
<evidence type="ECO:0000256" key="3">
    <source>
        <dbReference type="ARBA" id="ARBA00012533"/>
    </source>
</evidence>
<dbReference type="EC" id="2.1.1.85" evidence="3"/>
<keyword evidence="5" id="KW-0489">Methyltransferase</keyword>
<name>A0A5N4ADS0_PHOPY</name>
<dbReference type="Gene3D" id="3.40.50.150">
    <property type="entry name" value="Vaccinia Virus protein VP39"/>
    <property type="match status" value="1"/>
</dbReference>
<comment type="subcellular location">
    <subcellularLocation>
        <location evidence="2">Cytoplasm</location>
    </subcellularLocation>
    <subcellularLocation>
        <location evidence="1">Nucleus</location>
    </subcellularLocation>
</comment>
<comment type="caution">
    <text evidence="10">The sequence shown here is derived from an EMBL/GenBank/DDBJ whole genome shotgun (WGS) entry which is preliminary data.</text>
</comment>
<organism evidence="10 11">
    <name type="scientific">Photinus pyralis</name>
    <name type="common">Common eastern firefly</name>
    <name type="synonym">Lampyris pyralis</name>
    <dbReference type="NCBI Taxonomy" id="7054"/>
    <lineage>
        <taxon>Eukaryota</taxon>
        <taxon>Metazoa</taxon>
        <taxon>Ecdysozoa</taxon>
        <taxon>Arthropoda</taxon>
        <taxon>Hexapoda</taxon>
        <taxon>Insecta</taxon>
        <taxon>Pterygota</taxon>
        <taxon>Neoptera</taxon>
        <taxon>Endopterygota</taxon>
        <taxon>Coleoptera</taxon>
        <taxon>Polyphaga</taxon>
        <taxon>Elateriformia</taxon>
        <taxon>Elateroidea</taxon>
        <taxon>Lampyridae</taxon>
        <taxon>Lampyrinae</taxon>
        <taxon>Photinus</taxon>
    </lineage>
</organism>
<protein>
    <recommendedName>
        <fullName evidence="3">protein-histidine N-methyltransferase</fullName>
        <ecNumber evidence="3">2.1.1.85</ecNumber>
    </recommendedName>
</protein>
<dbReference type="InterPro" id="IPR029063">
    <property type="entry name" value="SAM-dependent_MTases_sf"/>
</dbReference>
<evidence type="ECO:0000313" key="11">
    <source>
        <dbReference type="Proteomes" id="UP000327044"/>
    </source>
</evidence>
<dbReference type="CDD" id="cd02440">
    <property type="entry name" value="AdoMet_MTases"/>
    <property type="match status" value="1"/>
</dbReference>
<dbReference type="OrthoDB" id="1723750at2759"/>
<evidence type="ECO:0000313" key="10">
    <source>
        <dbReference type="EMBL" id="KAB0795472.1"/>
    </source>
</evidence>
<evidence type="ECO:0000256" key="1">
    <source>
        <dbReference type="ARBA" id="ARBA00004123"/>
    </source>
</evidence>
<sequence length="261" mass="29160">MFQFNFLDNNSTTPLAALETIPCNSHNAKEIPVSNSPVTPNSYETKSISYSDTLNIRLVTDVTLAPDSLLCAAESNRTDLQVGIYEGGLKVWECTHDLANFIVNENIELNQRRVLDLGCGSGIIGIVARMSGADVCFQDYNEDVITHFTIPNVCLNSEVGECRFYAGDWESFASIVGAKYDVIFTCETVYNPDNYRKLCRVFSNCLQPNGIIYLAAKGHYFGCGGGINDFIQFLKCETELKWETCWKNSNGLERAILKIYF</sequence>
<dbReference type="GO" id="GO:0018064">
    <property type="term" value="F:protein-L-histidine N-tele-methyltransferase activity"/>
    <property type="evidence" value="ECO:0007669"/>
    <property type="project" value="UniProtKB-EC"/>
</dbReference>
<dbReference type="PANTHER" id="PTHR14614:SF39">
    <property type="entry name" value="HISTIDINE PROTEIN METHYLTRANSFERASE 1 HOMOLOG"/>
    <property type="match status" value="1"/>
</dbReference>
<proteinExistence type="inferred from homology"/>
<keyword evidence="6" id="KW-0808">Transferase</keyword>
<dbReference type="GO" id="GO:0005737">
    <property type="term" value="C:cytoplasm"/>
    <property type="evidence" value="ECO:0007669"/>
    <property type="project" value="UniProtKB-SubCell"/>
</dbReference>
<keyword evidence="4" id="KW-0963">Cytoplasm</keyword>
<evidence type="ECO:0000256" key="9">
    <source>
        <dbReference type="ARBA" id="ARBA00038126"/>
    </source>
</evidence>
<dbReference type="AlphaFoldDB" id="A0A5N4ADS0"/>
<dbReference type="GO" id="GO:0005634">
    <property type="term" value="C:nucleus"/>
    <property type="evidence" value="ECO:0007669"/>
    <property type="project" value="UniProtKB-SubCell"/>
</dbReference>
<dbReference type="InterPro" id="IPR019410">
    <property type="entry name" value="Methyltransf_16"/>
</dbReference>
<dbReference type="Pfam" id="PF10294">
    <property type="entry name" value="Methyltransf_16"/>
    <property type="match status" value="1"/>
</dbReference>
<keyword evidence="7" id="KW-0949">S-adenosyl-L-methionine</keyword>
<evidence type="ECO:0000256" key="7">
    <source>
        <dbReference type="ARBA" id="ARBA00022691"/>
    </source>
</evidence>
<dbReference type="EMBL" id="VVIM01000008">
    <property type="protein sequence ID" value="KAB0795472.1"/>
    <property type="molecule type" value="Genomic_DNA"/>
</dbReference>